<dbReference type="NCBIfam" id="NF003828">
    <property type="entry name" value="PRK05416.1"/>
    <property type="match status" value="1"/>
</dbReference>
<dbReference type="PANTHER" id="PTHR30448:SF0">
    <property type="entry name" value="RNASE ADAPTER PROTEIN RAPZ"/>
    <property type="match status" value="1"/>
</dbReference>
<dbReference type="InterPro" id="IPR053930">
    <property type="entry name" value="RapZ-like_N"/>
</dbReference>
<dbReference type="InterPro" id="IPR027417">
    <property type="entry name" value="P-loop_NTPase"/>
</dbReference>
<keyword evidence="1 4" id="KW-0547">Nucleotide-binding</keyword>
<reference evidence="8" key="1">
    <citation type="journal article" date="2019" name="Int. J. Syst. Evol. Microbiol.">
        <title>The Global Catalogue of Microorganisms (GCM) 10K type strain sequencing project: providing services to taxonomists for standard genome sequencing and annotation.</title>
        <authorList>
            <consortium name="The Broad Institute Genomics Platform"/>
            <consortium name="The Broad Institute Genome Sequencing Center for Infectious Disease"/>
            <person name="Wu L."/>
            <person name="Ma J."/>
        </authorList>
    </citation>
    <scope>NUCLEOTIDE SEQUENCE [LARGE SCALE GENOMIC DNA]</scope>
    <source>
        <strain evidence="8">JCM 17808</strain>
    </source>
</reference>
<dbReference type="RefSeq" id="WP_265809595.1">
    <property type="nucleotide sequence ID" value="NZ_BAABGL010000006.1"/>
</dbReference>
<feature type="binding site" evidence="4">
    <location>
        <begin position="24"/>
        <end position="31"/>
    </location>
    <ligand>
        <name>ATP</name>
        <dbReference type="ChEBI" id="CHEBI:30616"/>
    </ligand>
</feature>
<protein>
    <submittedName>
        <fullName evidence="7">RNase adapter RapZ</fullName>
    </submittedName>
</protein>
<evidence type="ECO:0000313" key="8">
    <source>
        <dbReference type="Proteomes" id="UP001500642"/>
    </source>
</evidence>
<dbReference type="Gene3D" id="3.40.50.300">
    <property type="entry name" value="P-loop containing nucleotide triphosphate hydrolases"/>
    <property type="match status" value="1"/>
</dbReference>
<dbReference type="Pfam" id="PF22740">
    <property type="entry name" value="PapZ_C"/>
    <property type="match status" value="1"/>
</dbReference>
<dbReference type="InterPro" id="IPR005337">
    <property type="entry name" value="RapZ-like"/>
</dbReference>
<keyword evidence="2 4" id="KW-0067">ATP-binding</keyword>
<evidence type="ECO:0000259" key="5">
    <source>
        <dbReference type="Pfam" id="PF03668"/>
    </source>
</evidence>
<comment type="caution">
    <text evidence="7">The sequence shown here is derived from an EMBL/GenBank/DDBJ whole genome shotgun (WGS) entry which is preliminary data.</text>
</comment>
<sequence length="301" mass="32923">MTEPPEIVETTSPATALEVLVLTGMSGAGRSTAANALEDMDWYVVDNLPPQMIAPLVELVARADGALPKVAVVADVRARSMFSELEQVLVDYVDQGIGIRVLFLDASDEVLVRRFESVRRPHPLQGDGTLIDGIEAERRELAPLRNRADITIDTSDLNVHQLRAEVRAAFGQDGAAALKLTVMSFGFKYGIPKDADHVVDVRFLPNPYWIPHLRGLNGQDAPVSDYVLSQPGALSFVDRYLALLDIIVEGYLSENRSFATIAIGCTGGKHRSVAISEQLARRLADRTEASVSVRHRDLGRE</sequence>
<evidence type="ECO:0000313" key="7">
    <source>
        <dbReference type="EMBL" id="GAA4389334.1"/>
    </source>
</evidence>
<evidence type="ECO:0000259" key="6">
    <source>
        <dbReference type="Pfam" id="PF22740"/>
    </source>
</evidence>
<accession>A0ABP8JDX7</accession>
<evidence type="ECO:0000256" key="3">
    <source>
        <dbReference type="ARBA" id="ARBA00023134"/>
    </source>
</evidence>
<feature type="binding site" evidence="4">
    <location>
        <begin position="75"/>
        <end position="78"/>
    </location>
    <ligand>
        <name>GTP</name>
        <dbReference type="ChEBI" id="CHEBI:37565"/>
    </ligand>
</feature>
<dbReference type="PANTHER" id="PTHR30448">
    <property type="entry name" value="RNASE ADAPTER PROTEIN RAPZ"/>
    <property type="match status" value="1"/>
</dbReference>
<dbReference type="EMBL" id="BAABGL010000006">
    <property type="protein sequence ID" value="GAA4389334.1"/>
    <property type="molecule type" value="Genomic_DNA"/>
</dbReference>
<feature type="domain" description="RapZ-like N-terminal" evidence="5">
    <location>
        <begin position="18"/>
        <end position="173"/>
    </location>
</feature>
<name>A0ABP8JDX7_9MICO</name>
<evidence type="ECO:0000256" key="2">
    <source>
        <dbReference type="ARBA" id="ARBA00022840"/>
    </source>
</evidence>
<organism evidence="7 8">
    <name type="scientific">Brevibacterium pityocampae</name>
    <dbReference type="NCBI Taxonomy" id="506594"/>
    <lineage>
        <taxon>Bacteria</taxon>
        <taxon>Bacillati</taxon>
        <taxon>Actinomycetota</taxon>
        <taxon>Actinomycetes</taxon>
        <taxon>Micrococcales</taxon>
        <taxon>Brevibacteriaceae</taxon>
        <taxon>Brevibacterium</taxon>
    </lineage>
</organism>
<evidence type="ECO:0000256" key="4">
    <source>
        <dbReference type="HAMAP-Rule" id="MF_00636"/>
    </source>
</evidence>
<dbReference type="HAMAP" id="MF_00636">
    <property type="entry name" value="RapZ_like"/>
    <property type="match status" value="1"/>
</dbReference>
<dbReference type="Pfam" id="PF03668">
    <property type="entry name" value="RapZ-like_N"/>
    <property type="match status" value="1"/>
</dbReference>
<feature type="domain" description="RapZ C-terminal" evidence="6">
    <location>
        <begin position="179"/>
        <end position="298"/>
    </location>
</feature>
<dbReference type="SUPFAM" id="SSF52540">
    <property type="entry name" value="P-loop containing nucleoside triphosphate hydrolases"/>
    <property type="match status" value="1"/>
</dbReference>
<dbReference type="PIRSF" id="PIRSF005052">
    <property type="entry name" value="P-loopkin"/>
    <property type="match status" value="1"/>
</dbReference>
<dbReference type="InterPro" id="IPR053931">
    <property type="entry name" value="RapZ_C"/>
</dbReference>
<proteinExistence type="inferred from homology"/>
<evidence type="ECO:0000256" key="1">
    <source>
        <dbReference type="ARBA" id="ARBA00022741"/>
    </source>
</evidence>
<dbReference type="Proteomes" id="UP001500642">
    <property type="component" value="Unassembled WGS sequence"/>
</dbReference>
<keyword evidence="3 4" id="KW-0342">GTP-binding</keyword>
<gene>
    <name evidence="7" type="primary">rapZ</name>
    <name evidence="7" type="ORF">GCM10023167_15020</name>
</gene>
<keyword evidence="8" id="KW-1185">Reference proteome</keyword>